<keyword evidence="1" id="KW-0472">Membrane</keyword>
<reference evidence="2" key="1">
    <citation type="journal article" date="2014" name="Front. Microbiol.">
        <title>High frequency of phylogenetically diverse reductive dehalogenase-homologous genes in deep subseafloor sedimentary metagenomes.</title>
        <authorList>
            <person name="Kawai M."/>
            <person name="Futagami T."/>
            <person name="Toyoda A."/>
            <person name="Takaki Y."/>
            <person name="Nishi S."/>
            <person name="Hori S."/>
            <person name="Arai W."/>
            <person name="Tsubouchi T."/>
            <person name="Morono Y."/>
            <person name="Uchiyama I."/>
            <person name="Ito T."/>
            <person name="Fujiyama A."/>
            <person name="Inagaki F."/>
            <person name="Takami H."/>
        </authorList>
    </citation>
    <scope>NUCLEOTIDE SEQUENCE</scope>
    <source>
        <strain evidence="2">Expedition CK06-06</strain>
    </source>
</reference>
<keyword evidence="1" id="KW-1133">Transmembrane helix</keyword>
<dbReference type="EMBL" id="BARU01001461">
    <property type="protein sequence ID" value="GAH31143.1"/>
    <property type="molecule type" value="Genomic_DNA"/>
</dbReference>
<keyword evidence="1" id="KW-0812">Transmembrane</keyword>
<evidence type="ECO:0000313" key="2">
    <source>
        <dbReference type="EMBL" id="GAH31143.1"/>
    </source>
</evidence>
<proteinExistence type="predicted"/>
<dbReference type="AlphaFoldDB" id="X1GDN2"/>
<evidence type="ECO:0000256" key="1">
    <source>
        <dbReference type="SAM" id="Phobius"/>
    </source>
</evidence>
<comment type="caution">
    <text evidence="2">The sequence shown here is derived from an EMBL/GenBank/DDBJ whole genome shotgun (WGS) entry which is preliminary data.</text>
</comment>
<sequence length="149" mass="16734">MRKEKPTGREIAERSKAIKLDKDRFVDAERKGKKIKFTPTKLPPLKSLDELEEGQVIGVLENELEGDETDLTAGKHNIFIANVNGEWHGFAETGGEITAEAAYVSIERYHWGERKVKKPAFKPEGWCLINICLVSLGPFCLVSIGFICF</sequence>
<feature type="transmembrane region" description="Helical" evidence="1">
    <location>
        <begin position="125"/>
        <end position="147"/>
    </location>
</feature>
<protein>
    <submittedName>
        <fullName evidence="2">Uncharacterized protein</fullName>
    </submittedName>
</protein>
<organism evidence="2">
    <name type="scientific">marine sediment metagenome</name>
    <dbReference type="NCBI Taxonomy" id="412755"/>
    <lineage>
        <taxon>unclassified sequences</taxon>
        <taxon>metagenomes</taxon>
        <taxon>ecological metagenomes</taxon>
    </lineage>
</organism>
<accession>X1GDN2</accession>
<name>X1GDN2_9ZZZZ</name>
<gene>
    <name evidence="2" type="ORF">S03H2_03831</name>
</gene>